<dbReference type="KEGG" id="loa:LOAG_17985"/>
<dbReference type="GeneID" id="31251807"/>
<dbReference type="RefSeq" id="XP_020305636.1">
    <property type="nucleotide sequence ID" value="XM_020450656.1"/>
</dbReference>
<dbReference type="EMBL" id="JH712232">
    <property type="protein sequence ID" value="EJD74736.1"/>
    <property type="molecule type" value="Genomic_DNA"/>
</dbReference>
<feature type="non-terminal residue" evidence="1">
    <location>
        <position position="50"/>
    </location>
</feature>
<evidence type="ECO:0000313" key="1">
    <source>
        <dbReference type="EMBL" id="EJD74736.1"/>
    </source>
</evidence>
<sequence length="50" mass="5915">MKCQQMLTIEGRQEEHGNYLKLVKIAKKISLSGFIDKINLCHRFKLILRK</sequence>
<dbReference type="OrthoDB" id="5805115at2759"/>
<proteinExistence type="predicted"/>
<name>A0A1S0UH32_LOALO</name>
<protein>
    <submittedName>
        <fullName evidence="1">Uncharacterized protein</fullName>
    </submittedName>
</protein>
<accession>A0A1S0UH32</accession>
<organism evidence="1">
    <name type="scientific">Loa loa</name>
    <name type="common">Eye worm</name>
    <name type="synonym">Filaria loa</name>
    <dbReference type="NCBI Taxonomy" id="7209"/>
    <lineage>
        <taxon>Eukaryota</taxon>
        <taxon>Metazoa</taxon>
        <taxon>Ecdysozoa</taxon>
        <taxon>Nematoda</taxon>
        <taxon>Chromadorea</taxon>
        <taxon>Rhabditida</taxon>
        <taxon>Spirurina</taxon>
        <taxon>Spiruromorpha</taxon>
        <taxon>Filarioidea</taxon>
        <taxon>Onchocercidae</taxon>
        <taxon>Loa</taxon>
    </lineage>
</organism>
<dbReference type="CTD" id="31251807"/>
<reference evidence="1" key="1">
    <citation type="submission" date="2012-04" db="EMBL/GenBank/DDBJ databases">
        <title>The Genome Sequence of Loa loa.</title>
        <authorList>
            <consortium name="The Broad Institute Genome Sequencing Platform"/>
            <consortium name="Broad Institute Genome Sequencing Center for Infectious Disease"/>
            <person name="Nutman T.B."/>
            <person name="Fink D.L."/>
            <person name="Russ C."/>
            <person name="Young S."/>
            <person name="Zeng Q."/>
            <person name="Gargeya S."/>
            <person name="Alvarado L."/>
            <person name="Berlin A."/>
            <person name="Chapman S.B."/>
            <person name="Chen Z."/>
            <person name="Freedman E."/>
            <person name="Gellesch M."/>
            <person name="Goldberg J."/>
            <person name="Griggs A."/>
            <person name="Gujja S."/>
            <person name="Heilman E.R."/>
            <person name="Heiman D."/>
            <person name="Howarth C."/>
            <person name="Mehta T."/>
            <person name="Neiman D."/>
            <person name="Pearson M."/>
            <person name="Roberts A."/>
            <person name="Saif S."/>
            <person name="Shea T."/>
            <person name="Shenoy N."/>
            <person name="Sisk P."/>
            <person name="Stolte C."/>
            <person name="Sykes S."/>
            <person name="White J."/>
            <person name="Yandava C."/>
            <person name="Haas B."/>
            <person name="Henn M.R."/>
            <person name="Nusbaum C."/>
            <person name="Birren B."/>
        </authorList>
    </citation>
    <scope>NUCLEOTIDE SEQUENCE [LARGE SCALE GENOMIC DNA]</scope>
</reference>
<dbReference type="AlphaFoldDB" id="A0A1S0UH32"/>
<dbReference type="InParanoid" id="A0A1S0UH32"/>
<gene>
    <name evidence="1" type="ORF">LOAG_17985</name>
</gene>